<dbReference type="Proteomes" id="UP000298787">
    <property type="component" value="Chromosome 14"/>
</dbReference>
<comment type="subcellular location">
    <subcellularLocation>
        <location evidence="1">Nucleus</location>
    </subcellularLocation>
</comment>
<keyword evidence="3" id="KW-0805">Transcription regulation</keyword>
<sequence>MSQALLGNNPLATIQALAASGGQLPLSSLEGGSKVMLGASGGQGGGLPSSLFLNHPALLHLGQNPGAGLISAAVAKASQPSPFPSASSISPTPCSPSPCSSPASSCSSSEMAHSPTSLGGAKIE</sequence>
<keyword evidence="8" id="KW-0539">Nucleus</keyword>
<evidence type="ECO:0000256" key="6">
    <source>
        <dbReference type="ARBA" id="ARBA00023159"/>
    </source>
</evidence>
<evidence type="ECO:0000313" key="15">
    <source>
        <dbReference type="Proteomes" id="UP000298787"/>
    </source>
</evidence>
<dbReference type="EMBL" id="CM014091">
    <property type="protein sequence ID" value="TKS82287.1"/>
    <property type="molecule type" value="Genomic_DNA"/>
</dbReference>
<dbReference type="AlphaFoldDB" id="A0A4U5V3D2"/>
<name>A0A4U5V3D2_COLLU</name>
<reference evidence="14 15" key="1">
    <citation type="submission" date="2019-01" db="EMBL/GenBank/DDBJ databases">
        <title>Genome Assembly of Collichthys lucidus.</title>
        <authorList>
            <person name="Cai M."/>
            <person name="Xiao S."/>
        </authorList>
    </citation>
    <scope>NUCLEOTIDE SEQUENCE [LARGE SCALE GENOMIC DNA]</scope>
    <source>
        <strain evidence="14">JT15FE1705JMU</strain>
        <tissue evidence="14">Muscle</tissue>
    </source>
</reference>
<keyword evidence="5" id="KW-0371">Homeobox</keyword>
<evidence type="ECO:0000256" key="5">
    <source>
        <dbReference type="ARBA" id="ARBA00023155"/>
    </source>
</evidence>
<protein>
    <recommendedName>
        <fullName evidence="9">POU domain, class 2, transcription factor 1</fullName>
    </recommendedName>
    <alternativeName>
        <fullName evidence="10">Octamer-binding protein 1</fullName>
    </alternativeName>
    <alternativeName>
        <fullName evidence="11">Octamer-binding transcription factor 1</fullName>
    </alternativeName>
</protein>
<evidence type="ECO:0000256" key="3">
    <source>
        <dbReference type="ARBA" id="ARBA00023015"/>
    </source>
</evidence>
<organism evidence="14 15">
    <name type="scientific">Collichthys lucidus</name>
    <name type="common">Big head croaker</name>
    <name type="synonym">Sciaena lucida</name>
    <dbReference type="NCBI Taxonomy" id="240159"/>
    <lineage>
        <taxon>Eukaryota</taxon>
        <taxon>Metazoa</taxon>
        <taxon>Chordata</taxon>
        <taxon>Craniata</taxon>
        <taxon>Vertebrata</taxon>
        <taxon>Euteleostomi</taxon>
        <taxon>Actinopterygii</taxon>
        <taxon>Neopterygii</taxon>
        <taxon>Teleostei</taxon>
        <taxon>Neoteleostei</taxon>
        <taxon>Acanthomorphata</taxon>
        <taxon>Eupercaria</taxon>
        <taxon>Sciaenidae</taxon>
        <taxon>Collichthys</taxon>
    </lineage>
</organism>
<dbReference type="GO" id="GO:0005634">
    <property type="term" value="C:nucleus"/>
    <property type="evidence" value="ECO:0007669"/>
    <property type="project" value="UniProtKB-SubCell"/>
</dbReference>
<feature type="domain" description="POU" evidence="13">
    <location>
        <begin position="2"/>
        <end position="75"/>
    </location>
</feature>
<proteinExistence type="inferred from homology"/>
<keyword evidence="6" id="KW-0010">Activator</keyword>
<evidence type="ECO:0000256" key="7">
    <source>
        <dbReference type="ARBA" id="ARBA00023163"/>
    </source>
</evidence>
<evidence type="ECO:0000256" key="2">
    <source>
        <dbReference type="ARBA" id="ARBA00008879"/>
    </source>
</evidence>
<keyword evidence="7" id="KW-0804">Transcription</keyword>
<evidence type="ECO:0000259" key="13">
    <source>
        <dbReference type="Pfam" id="PF19536"/>
    </source>
</evidence>
<dbReference type="Pfam" id="PF19536">
    <property type="entry name" value="POU2F1_C"/>
    <property type="match status" value="1"/>
</dbReference>
<evidence type="ECO:0000313" key="14">
    <source>
        <dbReference type="EMBL" id="TKS82287.1"/>
    </source>
</evidence>
<evidence type="ECO:0000256" key="10">
    <source>
        <dbReference type="ARBA" id="ARBA00029620"/>
    </source>
</evidence>
<gene>
    <name evidence="14" type="ORF">D9C73_016396</name>
</gene>
<evidence type="ECO:0000256" key="1">
    <source>
        <dbReference type="ARBA" id="ARBA00004123"/>
    </source>
</evidence>
<dbReference type="GO" id="GO:0003677">
    <property type="term" value="F:DNA binding"/>
    <property type="evidence" value="ECO:0007669"/>
    <property type="project" value="UniProtKB-KW"/>
</dbReference>
<feature type="region of interest" description="Disordered" evidence="12">
    <location>
        <begin position="79"/>
        <end position="124"/>
    </location>
</feature>
<feature type="compositionally biased region" description="Low complexity" evidence="12">
    <location>
        <begin position="79"/>
        <end position="115"/>
    </location>
</feature>
<evidence type="ECO:0000256" key="4">
    <source>
        <dbReference type="ARBA" id="ARBA00023125"/>
    </source>
</evidence>
<comment type="similarity">
    <text evidence="2">Belongs to the POU transcription factor family. Class-2 subfamily.</text>
</comment>
<evidence type="ECO:0000256" key="12">
    <source>
        <dbReference type="SAM" id="MobiDB-lite"/>
    </source>
</evidence>
<keyword evidence="15" id="KW-1185">Reference proteome</keyword>
<evidence type="ECO:0000256" key="9">
    <source>
        <dbReference type="ARBA" id="ARBA00026207"/>
    </source>
</evidence>
<keyword evidence="4" id="KW-0238">DNA-binding</keyword>
<dbReference type="InterPro" id="IPR045703">
    <property type="entry name" value="POU2F1_C"/>
</dbReference>
<evidence type="ECO:0000256" key="8">
    <source>
        <dbReference type="ARBA" id="ARBA00023242"/>
    </source>
</evidence>
<accession>A0A4U5V3D2</accession>
<dbReference type="STRING" id="240159.A0A4U5V3D2"/>
<evidence type="ECO:0000256" key="11">
    <source>
        <dbReference type="ARBA" id="ARBA00030709"/>
    </source>
</evidence>